<keyword evidence="1" id="KW-0812">Transmembrane</keyword>
<feature type="transmembrane region" description="Helical" evidence="1">
    <location>
        <begin position="249"/>
        <end position="271"/>
    </location>
</feature>
<feature type="transmembrane region" description="Helical" evidence="1">
    <location>
        <begin position="111"/>
        <end position="128"/>
    </location>
</feature>
<dbReference type="PANTHER" id="PTHR22911">
    <property type="entry name" value="ACYL-MALONYL CONDENSING ENZYME-RELATED"/>
    <property type="match status" value="1"/>
</dbReference>
<feature type="transmembrane region" description="Helical" evidence="1">
    <location>
        <begin position="277"/>
        <end position="295"/>
    </location>
</feature>
<feature type="transmembrane region" description="Helical" evidence="1">
    <location>
        <begin position="20"/>
        <end position="43"/>
    </location>
</feature>
<feature type="domain" description="EamA" evidence="2">
    <location>
        <begin position="22"/>
        <end position="154"/>
    </location>
</feature>
<gene>
    <name evidence="3" type="ORF">SCD90_14105</name>
</gene>
<feature type="transmembrane region" description="Helical" evidence="1">
    <location>
        <begin position="85"/>
        <end position="105"/>
    </location>
</feature>
<protein>
    <submittedName>
        <fullName evidence="3">DMT family transporter</fullName>
    </submittedName>
</protein>
<dbReference type="InterPro" id="IPR000620">
    <property type="entry name" value="EamA_dom"/>
</dbReference>
<feature type="domain" description="EamA" evidence="2">
    <location>
        <begin position="165"/>
        <end position="294"/>
    </location>
</feature>
<proteinExistence type="predicted"/>
<feature type="transmembrane region" description="Helical" evidence="1">
    <location>
        <begin position="220"/>
        <end position="242"/>
    </location>
</feature>
<dbReference type="PANTHER" id="PTHR22911:SF103">
    <property type="entry name" value="BLR2811 PROTEIN"/>
    <property type="match status" value="1"/>
</dbReference>
<feature type="transmembrane region" description="Helical" evidence="1">
    <location>
        <begin position="193"/>
        <end position="214"/>
    </location>
</feature>
<sequence>MSSLLGQLPDDVASARRLRVTAILLMIGALLLFSLLDSTAKYLTMGNESPLQVAWLRYLFHVVFVSVLLNPWTSPGVWKTRRPGLQLLRSVLLAGTTIFNFAALASLQLDQAVTIAFATPLLVAIFAGPMIGEWVGRRDLIVIALGFCGVLAVTRPGFGTFEVAFLLAFANAVCGAFYNIATRFVSAYDSAKTSIVVSGFFGALVLAPIMPFIWQWPESPWIWVLHIATGLFGATGHFLLILAHGRAPAPVLAPFIYLELVFMSAWGWLLFDDVPDRWTLIGAAVVIVAGLFLLLRGKARATDPLE</sequence>
<comment type="caution">
    <text evidence="3">The sequence shown here is derived from an EMBL/GenBank/DDBJ whole genome shotgun (WGS) entry which is preliminary data.</text>
</comment>
<name>A0ABU4RQT5_9HYPH</name>
<feature type="transmembrane region" description="Helical" evidence="1">
    <location>
        <begin position="140"/>
        <end position="158"/>
    </location>
</feature>
<keyword evidence="4" id="KW-1185">Reference proteome</keyword>
<reference evidence="3 4" key="1">
    <citation type="submission" date="2023-11" db="EMBL/GenBank/DDBJ databases">
        <authorList>
            <person name="Bao R."/>
        </authorList>
    </citation>
    <scope>NUCLEOTIDE SEQUENCE [LARGE SCALE GENOMIC DNA]</scope>
    <source>
        <strain evidence="3 4">PJ23</strain>
    </source>
</reference>
<dbReference type="RefSeq" id="WP_319845324.1">
    <property type="nucleotide sequence ID" value="NZ_JAXAFJ010000009.1"/>
</dbReference>
<evidence type="ECO:0000256" key="1">
    <source>
        <dbReference type="SAM" id="Phobius"/>
    </source>
</evidence>
<evidence type="ECO:0000259" key="2">
    <source>
        <dbReference type="Pfam" id="PF00892"/>
    </source>
</evidence>
<dbReference type="EMBL" id="JAXAFJ010000009">
    <property type="protein sequence ID" value="MDX6807201.1"/>
    <property type="molecule type" value="Genomic_DNA"/>
</dbReference>
<organism evidence="3 4">
    <name type="scientific">Terrihabitans rhizophilus</name>
    <dbReference type="NCBI Taxonomy" id="3092662"/>
    <lineage>
        <taxon>Bacteria</taxon>
        <taxon>Pseudomonadati</taxon>
        <taxon>Pseudomonadota</taxon>
        <taxon>Alphaproteobacteria</taxon>
        <taxon>Hyphomicrobiales</taxon>
        <taxon>Terrihabitans</taxon>
    </lineage>
</organism>
<evidence type="ECO:0000313" key="4">
    <source>
        <dbReference type="Proteomes" id="UP001274321"/>
    </source>
</evidence>
<dbReference type="Pfam" id="PF00892">
    <property type="entry name" value="EamA"/>
    <property type="match status" value="2"/>
</dbReference>
<feature type="transmembrane region" description="Helical" evidence="1">
    <location>
        <begin position="55"/>
        <end position="73"/>
    </location>
</feature>
<evidence type="ECO:0000313" key="3">
    <source>
        <dbReference type="EMBL" id="MDX6807201.1"/>
    </source>
</evidence>
<dbReference type="Proteomes" id="UP001274321">
    <property type="component" value="Unassembled WGS sequence"/>
</dbReference>
<dbReference type="InterPro" id="IPR037185">
    <property type="entry name" value="EmrE-like"/>
</dbReference>
<keyword evidence="1" id="KW-1133">Transmembrane helix</keyword>
<feature type="transmembrane region" description="Helical" evidence="1">
    <location>
        <begin position="164"/>
        <end position="181"/>
    </location>
</feature>
<dbReference type="SUPFAM" id="SSF103481">
    <property type="entry name" value="Multidrug resistance efflux transporter EmrE"/>
    <property type="match status" value="2"/>
</dbReference>
<accession>A0ABU4RQT5</accession>
<keyword evidence="1" id="KW-0472">Membrane</keyword>